<evidence type="ECO:0000313" key="2">
    <source>
        <dbReference type="Proteomes" id="UP001589738"/>
    </source>
</evidence>
<gene>
    <name evidence="1" type="ORF">ACFFHF_18440</name>
</gene>
<keyword evidence="2" id="KW-1185">Reference proteome</keyword>
<sequence>MNENKKLAIELAKALIQNSHVQPRFSHTRNNDIGDEHSIEYFIGDSRYSFTDIVSHYLDNIERIKKWS</sequence>
<comment type="caution">
    <text evidence="1">The sequence shown here is derived from an EMBL/GenBank/DDBJ whole genome shotgun (WGS) entry which is preliminary data.</text>
</comment>
<reference evidence="1 2" key="1">
    <citation type="submission" date="2024-09" db="EMBL/GenBank/DDBJ databases">
        <authorList>
            <person name="Sun Q."/>
            <person name="Mori K."/>
        </authorList>
    </citation>
    <scope>NUCLEOTIDE SEQUENCE [LARGE SCALE GENOMIC DNA]</scope>
    <source>
        <strain evidence="1 2">CGMCC 1.9126</strain>
    </source>
</reference>
<protein>
    <submittedName>
        <fullName evidence="1">Uncharacterized protein</fullName>
    </submittedName>
</protein>
<evidence type="ECO:0000313" key="1">
    <source>
        <dbReference type="EMBL" id="MFC0477184.1"/>
    </source>
</evidence>
<dbReference type="Proteomes" id="UP001589738">
    <property type="component" value="Unassembled WGS sequence"/>
</dbReference>
<organism evidence="1 2">
    <name type="scientific">Robertmurraya beringensis</name>
    <dbReference type="NCBI Taxonomy" id="641660"/>
    <lineage>
        <taxon>Bacteria</taxon>
        <taxon>Bacillati</taxon>
        <taxon>Bacillota</taxon>
        <taxon>Bacilli</taxon>
        <taxon>Bacillales</taxon>
        <taxon>Bacillaceae</taxon>
        <taxon>Robertmurraya</taxon>
    </lineage>
</organism>
<accession>A0ABV6KV26</accession>
<proteinExistence type="predicted"/>
<dbReference type="EMBL" id="JBHLUU010000118">
    <property type="protein sequence ID" value="MFC0477184.1"/>
    <property type="molecule type" value="Genomic_DNA"/>
</dbReference>
<name>A0ABV6KV26_9BACI</name>
<dbReference type="RefSeq" id="WP_160546793.1">
    <property type="nucleotide sequence ID" value="NZ_JBHLUU010000118.1"/>
</dbReference>